<dbReference type="PANTHER" id="PTHR10380">
    <property type="entry name" value="CUTICLE PROTEIN"/>
    <property type="match status" value="1"/>
</dbReference>
<keyword evidence="5" id="KW-1185">Reference proteome</keyword>
<evidence type="ECO:0000256" key="2">
    <source>
        <dbReference type="PROSITE-ProRule" id="PRU00497"/>
    </source>
</evidence>
<keyword evidence="3" id="KW-0732">Signal</keyword>
<dbReference type="Pfam" id="PF00379">
    <property type="entry name" value="Chitin_bind_4"/>
    <property type="match status" value="1"/>
</dbReference>
<dbReference type="GeneID" id="108042211"/>
<proteinExistence type="predicted"/>
<reference evidence="4" key="2">
    <citation type="submission" date="2025-05" db="UniProtKB">
        <authorList>
            <consortium name="EnsemblMetazoa"/>
        </authorList>
    </citation>
    <scope>IDENTIFICATION</scope>
</reference>
<dbReference type="PANTHER" id="PTHR10380:SF238">
    <property type="entry name" value="CUTICULAR PROTEIN 65EA-RELATED"/>
    <property type="match status" value="1"/>
</dbReference>
<keyword evidence="1 2" id="KW-0193">Cuticle</keyword>
<dbReference type="Proteomes" id="UP001652680">
    <property type="component" value="Unassembled WGS sequence"/>
</dbReference>
<dbReference type="InterPro" id="IPR000618">
    <property type="entry name" value="Insect_cuticle"/>
</dbReference>
<evidence type="ECO:0000313" key="4">
    <source>
        <dbReference type="EnsemblMetazoa" id="XP_016975881.2"/>
    </source>
</evidence>
<evidence type="ECO:0008006" key="6">
    <source>
        <dbReference type="Google" id="ProtNLM"/>
    </source>
</evidence>
<dbReference type="PROSITE" id="PS51155">
    <property type="entry name" value="CHIT_BIND_RR_2"/>
    <property type="match status" value="1"/>
</dbReference>
<sequence>MKLLYGDSLQLFCLALIGCACADNINKDAQIRSFQNDATDAEGNYQYAYETSNGIQFQEAGNPNGARGAVAYVSPEGEHISLTYTADEEGYHPVGDHLPTPPPVPAYILRALEYIRTHPPAPVQKDQQ</sequence>
<dbReference type="InterPro" id="IPR050468">
    <property type="entry name" value="Cuticle_Struct_Prot"/>
</dbReference>
<reference evidence="5" key="1">
    <citation type="journal article" date="2021" name="Elife">
        <title>Highly contiguous assemblies of 101 drosophilid genomes.</title>
        <authorList>
            <person name="Kim B.Y."/>
            <person name="Wang J.R."/>
            <person name="Miller D.E."/>
            <person name="Barmina O."/>
            <person name="Delaney E."/>
            <person name="Thompson A."/>
            <person name="Comeault A.A."/>
            <person name="Peede D."/>
            <person name="D'Agostino E.R."/>
            <person name="Pelaez J."/>
            <person name="Aguilar J.M."/>
            <person name="Haji D."/>
            <person name="Matsunaga T."/>
            <person name="Armstrong E.E."/>
            <person name="Zych M."/>
            <person name="Ogawa Y."/>
            <person name="Stamenkovic-Radak M."/>
            <person name="Jelic M."/>
            <person name="Veselinovic M.S."/>
            <person name="Tanaskovic M."/>
            <person name="Eric P."/>
            <person name="Gao J.J."/>
            <person name="Katoh T.K."/>
            <person name="Toda M.J."/>
            <person name="Watabe H."/>
            <person name="Watada M."/>
            <person name="Davis J.S."/>
            <person name="Moyle L.C."/>
            <person name="Manoli G."/>
            <person name="Bertolini E."/>
            <person name="Kostal V."/>
            <person name="Hawley R.S."/>
            <person name="Takahashi A."/>
            <person name="Jones C.D."/>
            <person name="Price D.K."/>
            <person name="Whiteman N."/>
            <person name="Kopp A."/>
            <person name="Matute D.R."/>
            <person name="Petrov D.A."/>
        </authorList>
    </citation>
    <scope>NUCLEOTIDE SEQUENCE [LARGE SCALE GENOMIC DNA]</scope>
</reference>
<evidence type="ECO:0000313" key="5">
    <source>
        <dbReference type="Proteomes" id="UP001652680"/>
    </source>
</evidence>
<name>A0ABM5H7N8_DRORH</name>
<dbReference type="EnsemblMetazoa" id="XM_017120392.2">
    <property type="protein sequence ID" value="XP_016975881.2"/>
    <property type="gene ID" value="LOC108042211"/>
</dbReference>
<dbReference type="InterPro" id="IPR031311">
    <property type="entry name" value="CHIT_BIND_RR_consensus"/>
</dbReference>
<dbReference type="PRINTS" id="PR00947">
    <property type="entry name" value="CUTICLE"/>
</dbReference>
<accession>A0ABM5H7N8</accession>
<protein>
    <recommendedName>
        <fullName evidence="6">Pupal cuticle protein Edg-78E</fullName>
    </recommendedName>
</protein>
<evidence type="ECO:0000256" key="3">
    <source>
        <dbReference type="SAM" id="SignalP"/>
    </source>
</evidence>
<organism evidence="4 5">
    <name type="scientific">Drosophila rhopaloa</name>
    <name type="common">Fruit fly</name>
    <dbReference type="NCBI Taxonomy" id="1041015"/>
    <lineage>
        <taxon>Eukaryota</taxon>
        <taxon>Metazoa</taxon>
        <taxon>Ecdysozoa</taxon>
        <taxon>Arthropoda</taxon>
        <taxon>Hexapoda</taxon>
        <taxon>Insecta</taxon>
        <taxon>Pterygota</taxon>
        <taxon>Neoptera</taxon>
        <taxon>Endopterygota</taxon>
        <taxon>Diptera</taxon>
        <taxon>Brachycera</taxon>
        <taxon>Muscomorpha</taxon>
        <taxon>Ephydroidea</taxon>
        <taxon>Drosophilidae</taxon>
        <taxon>Drosophila</taxon>
        <taxon>Sophophora</taxon>
    </lineage>
</organism>
<feature type="chain" id="PRO_5046494123" description="Pupal cuticle protein Edg-78E" evidence="3">
    <location>
        <begin position="23"/>
        <end position="128"/>
    </location>
</feature>
<dbReference type="PROSITE" id="PS51257">
    <property type="entry name" value="PROKAR_LIPOPROTEIN"/>
    <property type="match status" value="1"/>
</dbReference>
<dbReference type="PROSITE" id="PS00233">
    <property type="entry name" value="CHIT_BIND_RR_1"/>
    <property type="match status" value="1"/>
</dbReference>
<dbReference type="RefSeq" id="XP_016975881.2">
    <property type="nucleotide sequence ID" value="XM_017120392.2"/>
</dbReference>
<feature type="signal peptide" evidence="3">
    <location>
        <begin position="1"/>
        <end position="22"/>
    </location>
</feature>
<evidence type="ECO:0000256" key="1">
    <source>
        <dbReference type="ARBA" id="ARBA00022460"/>
    </source>
</evidence>